<dbReference type="Gene3D" id="1.10.10.10">
    <property type="entry name" value="Winged helix-like DNA-binding domain superfamily/Winged helix DNA-binding domain"/>
    <property type="match status" value="1"/>
</dbReference>
<sequence length="200" mass="23493">MLAKPKSLLLLSFILPLSIMITVREIVFMKKKVDLLLHPVRMRIVQALVEENMTAYGLIHKLKDVPQATMYRQLQTLLKEELIQVIEEKMVKGSIEKVYRAVKSAVNISREEFQAYSNEEHLRFFMTYHTHLLTEVQNYLSNENKTKDFGYGFTPFHLTEEEKKDFFARYKALMEEFSSKEPHEGRTKLTLATIFIPTTE</sequence>
<dbReference type="SMART" id="SM00418">
    <property type="entry name" value="HTH_ARSR"/>
    <property type="match status" value="1"/>
</dbReference>
<dbReference type="CDD" id="cd00090">
    <property type="entry name" value="HTH_ARSR"/>
    <property type="match status" value="1"/>
</dbReference>
<gene>
    <name evidence="3" type="ORF">A3864_26070</name>
</gene>
<evidence type="ECO:0000256" key="1">
    <source>
        <dbReference type="ARBA" id="ARBA00023125"/>
    </source>
</evidence>
<dbReference type="EMBL" id="LVYK01000059">
    <property type="protein sequence ID" value="RAS72529.1"/>
    <property type="molecule type" value="Genomic_DNA"/>
</dbReference>
<name>A0AAX1Q479_9BACI</name>
<dbReference type="AlphaFoldDB" id="A0AAX1Q479"/>
<dbReference type="GO" id="GO:0003700">
    <property type="term" value="F:DNA-binding transcription factor activity"/>
    <property type="evidence" value="ECO:0007669"/>
    <property type="project" value="InterPro"/>
</dbReference>
<dbReference type="InterPro" id="IPR036388">
    <property type="entry name" value="WH-like_DNA-bd_sf"/>
</dbReference>
<dbReference type="GO" id="GO:0003677">
    <property type="term" value="F:DNA binding"/>
    <property type="evidence" value="ECO:0007669"/>
    <property type="project" value="UniProtKB-KW"/>
</dbReference>
<dbReference type="SUPFAM" id="SSF46785">
    <property type="entry name" value="Winged helix' DNA-binding domain"/>
    <property type="match status" value="1"/>
</dbReference>
<dbReference type="Gene3D" id="6.10.140.2180">
    <property type="match status" value="1"/>
</dbReference>
<dbReference type="InterPro" id="IPR011991">
    <property type="entry name" value="ArsR-like_HTH"/>
</dbReference>
<organism evidence="3 4">
    <name type="scientific">Priestia endophytica</name>
    <dbReference type="NCBI Taxonomy" id="135735"/>
    <lineage>
        <taxon>Bacteria</taxon>
        <taxon>Bacillati</taxon>
        <taxon>Bacillota</taxon>
        <taxon>Bacilli</taxon>
        <taxon>Bacillales</taxon>
        <taxon>Bacillaceae</taxon>
        <taxon>Priestia</taxon>
    </lineage>
</organism>
<reference evidence="3 4" key="1">
    <citation type="submission" date="2016-03" db="EMBL/GenBank/DDBJ databases">
        <title>Comparison of Bacillus endophyticus and B. anthracis characteristics using whole genome sequence analysis and microbiological techniques.</title>
        <authorList>
            <person name="Lekota K.E."/>
            <person name="Mafofo J."/>
            <person name="Rees J."/>
            <person name="Muchadeyi F.C."/>
            <person name="Madoroba E."/>
            <person name="Van Heerden H."/>
        </authorList>
    </citation>
    <scope>NUCLEOTIDE SEQUENCE [LARGE SCALE GENOMIC DNA]</scope>
    <source>
        <strain evidence="3 4">3631_10C</strain>
    </source>
</reference>
<dbReference type="NCBIfam" id="NF005061">
    <property type="entry name" value="PRK06474.1"/>
    <property type="match status" value="1"/>
</dbReference>
<evidence type="ECO:0000259" key="2">
    <source>
        <dbReference type="SMART" id="SM00418"/>
    </source>
</evidence>
<keyword evidence="1" id="KW-0238">DNA-binding</keyword>
<evidence type="ECO:0000313" key="3">
    <source>
        <dbReference type="EMBL" id="RAS72529.1"/>
    </source>
</evidence>
<dbReference type="Proteomes" id="UP000250174">
    <property type="component" value="Unassembled WGS sequence"/>
</dbReference>
<comment type="caution">
    <text evidence="3">The sequence shown here is derived from an EMBL/GenBank/DDBJ whole genome shotgun (WGS) entry which is preliminary data.</text>
</comment>
<protein>
    <recommendedName>
        <fullName evidence="2">HTH arsR-type domain-containing protein</fullName>
    </recommendedName>
</protein>
<dbReference type="InterPro" id="IPR001845">
    <property type="entry name" value="HTH_ArsR_DNA-bd_dom"/>
</dbReference>
<proteinExistence type="predicted"/>
<feature type="domain" description="HTH arsR-type" evidence="2">
    <location>
        <begin position="31"/>
        <end position="115"/>
    </location>
</feature>
<evidence type="ECO:0000313" key="4">
    <source>
        <dbReference type="Proteomes" id="UP000250174"/>
    </source>
</evidence>
<accession>A0AAX1Q479</accession>
<dbReference type="InterPro" id="IPR036390">
    <property type="entry name" value="WH_DNA-bd_sf"/>
</dbReference>
<dbReference type="Pfam" id="PF12840">
    <property type="entry name" value="HTH_20"/>
    <property type="match status" value="1"/>
</dbReference>